<gene>
    <name evidence="2" type="ORF">SAMN05421828_104123</name>
</gene>
<feature type="signal peptide" evidence="1">
    <location>
        <begin position="1"/>
        <end position="31"/>
    </location>
</feature>
<sequence length="162" mass="16559">MNLSVPSLITAAALIGLAALPMAATTGIAHAETRIGAVSTNFRLLGADDKVVVERLEDPKLPNVACYASFAKTGGVKGSLGVATDPSRFALSCIATGPVTLPAGLPAKKQIAAISASFLVKHFNLYRLVDPDHKAVVYMLISTKIIHGSPANAVSAVPVTGG</sequence>
<accession>A0A8G2FDE7</accession>
<comment type="caution">
    <text evidence="2">The sequence shown here is derived from an EMBL/GenBank/DDBJ whole genome shotgun (WGS) entry which is preliminary data.</text>
</comment>
<dbReference type="Proteomes" id="UP000186308">
    <property type="component" value="Unassembled WGS sequence"/>
</dbReference>
<evidence type="ECO:0000313" key="3">
    <source>
        <dbReference type="Proteomes" id="UP000186308"/>
    </source>
</evidence>
<name>A0A8G2FDE7_ACIRU</name>
<dbReference type="RefSeq" id="WP_029310516.1">
    <property type="nucleotide sequence ID" value="NZ_DAOMCH010000066.1"/>
</dbReference>
<dbReference type="Pfam" id="PF05981">
    <property type="entry name" value="CreA"/>
    <property type="match status" value="1"/>
</dbReference>
<dbReference type="InterPro" id="IPR010292">
    <property type="entry name" value="Uncharacterised_CreA"/>
</dbReference>
<evidence type="ECO:0000313" key="2">
    <source>
        <dbReference type="EMBL" id="SIQ40268.1"/>
    </source>
</evidence>
<proteinExistence type="predicted"/>
<feature type="chain" id="PRO_5034425577" evidence="1">
    <location>
        <begin position="32"/>
        <end position="162"/>
    </location>
</feature>
<dbReference type="AlphaFoldDB" id="A0A8G2FDE7"/>
<dbReference type="EMBL" id="FTNE01000004">
    <property type="protein sequence ID" value="SIQ40268.1"/>
    <property type="molecule type" value="Genomic_DNA"/>
</dbReference>
<protein>
    <submittedName>
        <fullName evidence="2">CreA protein</fullName>
    </submittedName>
</protein>
<keyword evidence="1" id="KW-0732">Signal</keyword>
<evidence type="ECO:0000256" key="1">
    <source>
        <dbReference type="SAM" id="SignalP"/>
    </source>
</evidence>
<organism evidence="2 3">
    <name type="scientific">Acidiphilium rubrum</name>
    <dbReference type="NCBI Taxonomy" id="526"/>
    <lineage>
        <taxon>Bacteria</taxon>
        <taxon>Pseudomonadati</taxon>
        <taxon>Pseudomonadota</taxon>
        <taxon>Alphaproteobacteria</taxon>
        <taxon>Acetobacterales</taxon>
        <taxon>Acidocellaceae</taxon>
        <taxon>Acidiphilium</taxon>
    </lineage>
</organism>
<keyword evidence="3" id="KW-1185">Reference proteome</keyword>
<dbReference type="PANTHER" id="PTHR37952">
    <property type="match status" value="1"/>
</dbReference>
<reference evidence="2 3" key="1">
    <citation type="submission" date="2017-01" db="EMBL/GenBank/DDBJ databases">
        <authorList>
            <person name="Varghese N."/>
            <person name="Submissions S."/>
        </authorList>
    </citation>
    <scope>NUCLEOTIDE SEQUENCE [LARGE SCALE GENOMIC DNA]</scope>
    <source>
        <strain evidence="2 3">ATCC 35905</strain>
    </source>
</reference>
<dbReference type="GO" id="GO:0005829">
    <property type="term" value="C:cytosol"/>
    <property type="evidence" value="ECO:0007669"/>
    <property type="project" value="TreeGrafter"/>
</dbReference>
<dbReference type="PANTHER" id="PTHR37952:SF2">
    <property type="entry name" value="PROTEIN CREA"/>
    <property type="match status" value="1"/>
</dbReference>